<dbReference type="AlphaFoldDB" id="A0A382UIC2"/>
<dbReference type="InterPro" id="IPR014729">
    <property type="entry name" value="Rossmann-like_a/b/a_fold"/>
</dbReference>
<name>A0A382UIC2_9ZZZZ</name>
<organism evidence="1">
    <name type="scientific">marine metagenome</name>
    <dbReference type="NCBI Taxonomy" id="408172"/>
    <lineage>
        <taxon>unclassified sequences</taxon>
        <taxon>metagenomes</taxon>
        <taxon>ecological metagenomes</taxon>
    </lineage>
</organism>
<sequence>MLKIATKDNPNFFISDIDIKRGGISYSLDSIRLFKK</sequence>
<evidence type="ECO:0000313" key="1">
    <source>
        <dbReference type="EMBL" id="SVD34034.1"/>
    </source>
</evidence>
<dbReference type="Gene3D" id="3.40.50.620">
    <property type="entry name" value="HUPs"/>
    <property type="match status" value="1"/>
</dbReference>
<dbReference type="EMBL" id="UINC01144488">
    <property type="protein sequence ID" value="SVD34034.1"/>
    <property type="molecule type" value="Genomic_DNA"/>
</dbReference>
<feature type="non-terminal residue" evidence="1">
    <location>
        <position position="36"/>
    </location>
</feature>
<gene>
    <name evidence="1" type="ORF">METZ01_LOCUS386888</name>
</gene>
<protein>
    <submittedName>
        <fullName evidence="1">Uncharacterized protein</fullName>
    </submittedName>
</protein>
<reference evidence="1" key="1">
    <citation type="submission" date="2018-05" db="EMBL/GenBank/DDBJ databases">
        <authorList>
            <person name="Lanie J.A."/>
            <person name="Ng W.-L."/>
            <person name="Kazmierczak K.M."/>
            <person name="Andrzejewski T.M."/>
            <person name="Davidsen T.M."/>
            <person name="Wayne K.J."/>
            <person name="Tettelin H."/>
            <person name="Glass J.I."/>
            <person name="Rusch D."/>
            <person name="Podicherti R."/>
            <person name="Tsui H.-C.T."/>
            <person name="Winkler M.E."/>
        </authorList>
    </citation>
    <scope>NUCLEOTIDE SEQUENCE</scope>
</reference>
<accession>A0A382UIC2</accession>
<proteinExistence type="predicted"/>